<reference evidence="2" key="1">
    <citation type="journal article" date="2015" name="Nature">
        <title>Complex archaea that bridge the gap between prokaryotes and eukaryotes.</title>
        <authorList>
            <person name="Spang A."/>
            <person name="Saw J.H."/>
            <person name="Jorgensen S.L."/>
            <person name="Zaremba-Niedzwiedzka K."/>
            <person name="Martijn J."/>
            <person name="Lind A.E."/>
            <person name="van Eijk R."/>
            <person name="Schleper C."/>
            <person name="Guy L."/>
            <person name="Ettema T.J."/>
        </authorList>
    </citation>
    <scope>NUCLEOTIDE SEQUENCE</scope>
</reference>
<proteinExistence type="predicted"/>
<protein>
    <submittedName>
        <fullName evidence="2">Uncharacterized protein</fullName>
    </submittedName>
</protein>
<name>A0A0F9W4Q5_9ZZZZ</name>
<accession>A0A0F9W4Q5</accession>
<evidence type="ECO:0000313" key="2">
    <source>
        <dbReference type="EMBL" id="KKN80646.1"/>
    </source>
</evidence>
<comment type="caution">
    <text evidence="2">The sequence shown here is derived from an EMBL/GenBank/DDBJ whole genome shotgun (WGS) entry which is preliminary data.</text>
</comment>
<dbReference type="AlphaFoldDB" id="A0A0F9W4Q5"/>
<feature type="region of interest" description="Disordered" evidence="1">
    <location>
        <begin position="37"/>
        <end position="56"/>
    </location>
</feature>
<organism evidence="2">
    <name type="scientific">marine sediment metagenome</name>
    <dbReference type="NCBI Taxonomy" id="412755"/>
    <lineage>
        <taxon>unclassified sequences</taxon>
        <taxon>metagenomes</taxon>
        <taxon>ecological metagenomes</taxon>
    </lineage>
</organism>
<gene>
    <name evidence="2" type="ORF">LCGC14_0327380</name>
</gene>
<feature type="compositionally biased region" description="Basic residues" evidence="1">
    <location>
        <begin position="40"/>
        <end position="50"/>
    </location>
</feature>
<evidence type="ECO:0000256" key="1">
    <source>
        <dbReference type="SAM" id="MobiDB-lite"/>
    </source>
</evidence>
<dbReference type="EMBL" id="LAZR01000227">
    <property type="protein sequence ID" value="KKN80646.1"/>
    <property type="molecule type" value="Genomic_DNA"/>
</dbReference>
<sequence>MPMLSEAMRGAMHAAAAGRGRLGIPIKVAKEYVAEDKGGKLPKRKRKRHRTILESR</sequence>